<dbReference type="Gene3D" id="3.30.1810.10">
    <property type="entry name" value="YdfO-like"/>
    <property type="match status" value="1"/>
</dbReference>
<dbReference type="EMBL" id="WQLB01000001">
    <property type="protein sequence ID" value="MVN85155.1"/>
    <property type="molecule type" value="Genomic_DNA"/>
</dbReference>
<accession>A0A7C9HX81</accession>
<dbReference type="Proteomes" id="UP000483286">
    <property type="component" value="Unassembled WGS sequence"/>
</dbReference>
<dbReference type="InterPro" id="IPR009833">
    <property type="entry name" value="DUF1398"/>
</dbReference>
<protein>
    <submittedName>
        <fullName evidence="1">DUF1398 domain-containing protein</fullName>
    </submittedName>
</protein>
<dbReference type="AlphaFoldDB" id="A0A7C9HX81"/>
<comment type="caution">
    <text evidence="1">The sequence shown here is derived from an EMBL/GenBank/DDBJ whole genome shotgun (WGS) entry which is preliminary data.</text>
</comment>
<dbReference type="Pfam" id="PF07166">
    <property type="entry name" value="DUF1398"/>
    <property type="match status" value="1"/>
</dbReference>
<dbReference type="InterPro" id="IPR036696">
    <property type="entry name" value="YdfO-like_sf"/>
</dbReference>
<sequence length="138" mass="15139">MSMLDRLEVAQQRAATIRPKVGGFPYLAECLRQVGVQRVDCDVPAFSMLYVTAEGSVLEQGPPLAQGKTVVPPFQEAALVATLRADQAGETTFPEFMAGSWQAGVVRYHVDLEGRTCTYIGVNGEQYIEHYPHVELPV</sequence>
<gene>
    <name evidence="1" type="ORF">GO986_00010</name>
</gene>
<reference evidence="1 2" key="1">
    <citation type="submission" date="2019-12" db="EMBL/GenBank/DDBJ databases">
        <title>Deinococcus sp. HMF7620 Genome sequencing and assembly.</title>
        <authorList>
            <person name="Kang H."/>
            <person name="Kim H."/>
            <person name="Joh K."/>
        </authorList>
    </citation>
    <scope>NUCLEOTIDE SEQUENCE [LARGE SCALE GENOMIC DNA]</scope>
    <source>
        <strain evidence="1 2">HMF7620</strain>
    </source>
</reference>
<evidence type="ECO:0000313" key="1">
    <source>
        <dbReference type="EMBL" id="MVN85155.1"/>
    </source>
</evidence>
<proteinExistence type="predicted"/>
<name>A0A7C9HX81_9DEIO</name>
<organism evidence="1 2">
    <name type="scientific">Deinococcus arboris</name>
    <dbReference type="NCBI Taxonomy" id="2682977"/>
    <lineage>
        <taxon>Bacteria</taxon>
        <taxon>Thermotogati</taxon>
        <taxon>Deinococcota</taxon>
        <taxon>Deinococci</taxon>
        <taxon>Deinococcales</taxon>
        <taxon>Deinococcaceae</taxon>
        <taxon>Deinococcus</taxon>
    </lineage>
</organism>
<keyword evidence="2" id="KW-1185">Reference proteome</keyword>
<evidence type="ECO:0000313" key="2">
    <source>
        <dbReference type="Proteomes" id="UP000483286"/>
    </source>
</evidence>
<dbReference type="SUPFAM" id="SSF160419">
    <property type="entry name" value="YdfO-like"/>
    <property type="match status" value="1"/>
</dbReference>